<sequence>MKIDHWNAQHYHDSSDMQYRIAHDILADETFHQNDTVLDIGCGSGKITVDIASLVKQGQVVGIDLSEQMITFANKQYKHIENLSFAQGDILDLQLKSEFTKVTTFNMLQWVSDFNLAFKRIYHCLKSNGRFIGGYFLKCYPIWDPVDELITQVHWQPYFKDYDAGFYQNERDYCQSALEQAGFDSSSVIEINKDYFFKDRAHFISHSKNWLPHLSRLPNDKIDRFLSELADSVIKQGYMNNKGNIIVSGNYITFKAIRSTT</sequence>
<dbReference type="InterPro" id="IPR029063">
    <property type="entry name" value="SAM-dependent_MTases_sf"/>
</dbReference>
<dbReference type="SUPFAM" id="SSF53335">
    <property type="entry name" value="S-adenosyl-L-methionine-dependent methyltransferases"/>
    <property type="match status" value="1"/>
</dbReference>
<evidence type="ECO:0000259" key="1">
    <source>
        <dbReference type="Pfam" id="PF13847"/>
    </source>
</evidence>
<evidence type="ECO:0000313" key="3">
    <source>
        <dbReference type="Proteomes" id="UP000094329"/>
    </source>
</evidence>
<dbReference type="RefSeq" id="WP_069311842.1">
    <property type="nucleotide sequence ID" value="NZ_MDTU01000001.1"/>
</dbReference>
<dbReference type="InterPro" id="IPR025714">
    <property type="entry name" value="Methyltranfer_dom"/>
</dbReference>
<dbReference type="EMBL" id="MDTU01000001">
    <property type="protein sequence ID" value="ODN42043.1"/>
    <property type="molecule type" value="Genomic_DNA"/>
</dbReference>
<proteinExistence type="predicted"/>
<gene>
    <name evidence="2" type="ORF">BGC07_02575</name>
</gene>
<dbReference type="PANTHER" id="PTHR43861:SF1">
    <property type="entry name" value="TRANS-ACONITATE 2-METHYLTRANSFERASE"/>
    <property type="match status" value="1"/>
</dbReference>
<feature type="domain" description="Methyltransferase" evidence="1">
    <location>
        <begin position="32"/>
        <end position="134"/>
    </location>
</feature>
<protein>
    <recommendedName>
        <fullName evidence="1">Methyltransferase domain-containing protein</fullName>
    </recommendedName>
</protein>
<comment type="caution">
    <text evidence="2">The sequence shown here is derived from an EMBL/GenBank/DDBJ whole genome shotgun (WGS) entry which is preliminary data.</text>
</comment>
<keyword evidence="3" id="KW-1185">Reference proteome</keyword>
<dbReference type="CDD" id="cd02440">
    <property type="entry name" value="AdoMet_MTases"/>
    <property type="match status" value="1"/>
</dbReference>
<accession>A0ABX2ZZV7</accession>
<dbReference type="PANTHER" id="PTHR43861">
    <property type="entry name" value="TRANS-ACONITATE 2-METHYLTRANSFERASE-RELATED"/>
    <property type="match status" value="1"/>
</dbReference>
<organism evidence="2 3">
    <name type="scientific">Piscirickettsia litoralis</name>
    <dbReference type="NCBI Taxonomy" id="1891921"/>
    <lineage>
        <taxon>Bacteria</taxon>
        <taxon>Pseudomonadati</taxon>
        <taxon>Pseudomonadota</taxon>
        <taxon>Gammaproteobacteria</taxon>
        <taxon>Thiotrichales</taxon>
        <taxon>Piscirickettsiaceae</taxon>
        <taxon>Piscirickettsia</taxon>
    </lineage>
</organism>
<reference evidence="2 3" key="1">
    <citation type="submission" date="2016-08" db="EMBL/GenBank/DDBJ databases">
        <title>Draft genome sequence of Candidatus Piscirickettsia litoralis, from seawater.</title>
        <authorList>
            <person name="Wan X."/>
            <person name="Lee A.J."/>
            <person name="Hou S."/>
            <person name="Donachie S.P."/>
        </authorList>
    </citation>
    <scope>NUCLEOTIDE SEQUENCE [LARGE SCALE GENOMIC DNA]</scope>
    <source>
        <strain evidence="2 3">Y2</strain>
    </source>
</reference>
<dbReference type="Gene3D" id="3.40.50.150">
    <property type="entry name" value="Vaccinia Virus protein VP39"/>
    <property type="match status" value="1"/>
</dbReference>
<dbReference type="Pfam" id="PF13847">
    <property type="entry name" value="Methyltransf_31"/>
    <property type="match status" value="1"/>
</dbReference>
<name>A0ABX2ZZV7_9GAMM</name>
<evidence type="ECO:0000313" key="2">
    <source>
        <dbReference type="EMBL" id="ODN42043.1"/>
    </source>
</evidence>
<dbReference type="Proteomes" id="UP000094329">
    <property type="component" value="Unassembled WGS sequence"/>
</dbReference>